<dbReference type="Gene3D" id="3.30.530.20">
    <property type="match status" value="1"/>
</dbReference>
<dbReference type="PROSITE" id="PS50089">
    <property type="entry name" value="ZF_RING_2"/>
    <property type="match status" value="1"/>
</dbReference>
<comment type="caution">
    <text evidence="5">The sequence shown here is derived from an EMBL/GenBank/DDBJ whole genome shotgun (WGS) entry which is preliminary data.</text>
</comment>
<dbReference type="InterPro" id="IPR013083">
    <property type="entry name" value="Znf_RING/FYVE/PHD"/>
</dbReference>
<evidence type="ECO:0000313" key="5">
    <source>
        <dbReference type="EMBL" id="KAF4666386.1"/>
    </source>
</evidence>
<evidence type="ECO:0000256" key="1">
    <source>
        <dbReference type="PROSITE-ProRule" id="PRU00175"/>
    </source>
</evidence>
<dbReference type="EMBL" id="JABANN010000206">
    <property type="protein sequence ID" value="KAF4666386.1"/>
    <property type="molecule type" value="Genomic_DNA"/>
</dbReference>
<dbReference type="CDD" id="cd16448">
    <property type="entry name" value="RING-H2"/>
    <property type="match status" value="1"/>
</dbReference>
<keyword evidence="3" id="KW-1133">Transmembrane helix</keyword>
<keyword evidence="1" id="KW-0479">Metal-binding</keyword>
<organism evidence="5 6">
    <name type="scientific">Perkinsus olseni</name>
    <name type="common">Perkinsus atlanticus</name>
    <dbReference type="NCBI Taxonomy" id="32597"/>
    <lineage>
        <taxon>Eukaryota</taxon>
        <taxon>Sar</taxon>
        <taxon>Alveolata</taxon>
        <taxon>Perkinsozoa</taxon>
        <taxon>Perkinsea</taxon>
        <taxon>Perkinsida</taxon>
        <taxon>Perkinsidae</taxon>
        <taxon>Perkinsus</taxon>
    </lineage>
</organism>
<dbReference type="SUPFAM" id="SSF57850">
    <property type="entry name" value="RING/U-box"/>
    <property type="match status" value="1"/>
</dbReference>
<evidence type="ECO:0000259" key="4">
    <source>
        <dbReference type="PROSITE" id="PS50089"/>
    </source>
</evidence>
<dbReference type="InterPro" id="IPR023393">
    <property type="entry name" value="START-like_dom_sf"/>
</dbReference>
<dbReference type="SMART" id="SM00184">
    <property type="entry name" value="RING"/>
    <property type="match status" value="1"/>
</dbReference>
<dbReference type="InterPro" id="IPR051213">
    <property type="entry name" value="START_lipid_transfer"/>
</dbReference>
<feature type="transmembrane region" description="Helical" evidence="3">
    <location>
        <begin position="37"/>
        <end position="60"/>
    </location>
</feature>
<feature type="region of interest" description="Disordered" evidence="2">
    <location>
        <begin position="298"/>
        <end position="331"/>
    </location>
</feature>
<feature type="compositionally biased region" description="Basic and acidic residues" evidence="2">
    <location>
        <begin position="711"/>
        <end position="727"/>
    </location>
</feature>
<accession>A0A7J6M4N7</accession>
<dbReference type="SUPFAM" id="SSF55961">
    <property type="entry name" value="Bet v1-like"/>
    <property type="match status" value="1"/>
</dbReference>
<feature type="domain" description="RING-type" evidence="4">
    <location>
        <begin position="106"/>
        <end position="163"/>
    </location>
</feature>
<feature type="transmembrane region" description="Helical" evidence="3">
    <location>
        <begin position="12"/>
        <end position="31"/>
    </location>
</feature>
<protein>
    <recommendedName>
        <fullName evidence="4">RING-type domain-containing protein</fullName>
    </recommendedName>
</protein>
<keyword evidence="1" id="KW-0862">Zinc</keyword>
<evidence type="ECO:0000256" key="2">
    <source>
        <dbReference type="SAM" id="MobiDB-lite"/>
    </source>
</evidence>
<dbReference type="AlphaFoldDB" id="A0A7J6M4N7"/>
<name>A0A7J6M4N7_PEROL</name>
<feature type="region of interest" description="Disordered" evidence="2">
    <location>
        <begin position="697"/>
        <end position="755"/>
    </location>
</feature>
<keyword evidence="1" id="KW-0863">Zinc-finger</keyword>
<keyword evidence="3" id="KW-0472">Membrane</keyword>
<proteinExistence type="predicted"/>
<dbReference type="InterPro" id="IPR001841">
    <property type="entry name" value="Znf_RING"/>
</dbReference>
<dbReference type="Proteomes" id="UP000572268">
    <property type="component" value="Unassembled WGS sequence"/>
</dbReference>
<keyword evidence="3" id="KW-0812">Transmembrane</keyword>
<dbReference type="GO" id="GO:0008270">
    <property type="term" value="F:zinc ion binding"/>
    <property type="evidence" value="ECO:0007669"/>
    <property type="project" value="UniProtKB-KW"/>
</dbReference>
<evidence type="ECO:0000313" key="6">
    <source>
        <dbReference type="Proteomes" id="UP000572268"/>
    </source>
</evidence>
<sequence>MNDTVRRLFARRPFLAFVWTSVALVLLLSLISNSGTGRVAIIAVLVAWVFVPFALSRYLSYRKQVARNRRITEAERIRTAKANARAALLLDSVADVESRPMDEDTCAVCLQDESIAGNWVKLKSCGHEFHENCMKEVIVHDEYDRRRRRHSDAPAVSSCPLCRSPLMKSPGGTDKDNVKYSCSTALVPVQPYNSSGSATIPIPAAAAALYLNAPKEASPVMGPVDLNADDDDDDDDDDDVDILLHGEFGLDTLYRLGKPSVRQKLMLGMAVGAVVVHEVWKDSKEAKGRMEVVSGAVEQDGSDEHHGNPGLASSAVAADQHQEEAEAPQSSLLKAPVHMSFLPTWQLVPWPTKDTLLPPSAAVALPSEKILIPVDPFDKYAAATVEEAHASPAKPTNSENLDTQVSSANQSVTADLSLGSEEEDRAELPAAAVPESSSGRLDKEFDVPAGLALPPRVKSLLGDALTLVSDEMGADPDAFLADSGWQKFGYLEKEGQYTCTIWRKELMTEGGKRSPTPQWMMTGDIAVAPAQFHALNVDIDNRPSWDATFEGARKEDEGEDGSSTLVWKSKWPWPFSPRLYRYRQIPLVLPASDTRAMLSLGLQEAGRKDDSSIRVTDYISLSCVKPNTPLQGSSSLQSRYCLYYYEDPRVGTSMPAWLERHVAESTLPKMVSNIVSAVSKYPPERLEKYKDVGLSKAGSSAASCTGGSLTGKKEEHDRAASTVRVEDNTLPAKATTEEQPKRRRPPPYATPIVCPSSGSPLPLVAVRRMLDS</sequence>
<evidence type="ECO:0000256" key="3">
    <source>
        <dbReference type="SAM" id="Phobius"/>
    </source>
</evidence>
<reference evidence="5 6" key="1">
    <citation type="submission" date="2020-04" db="EMBL/GenBank/DDBJ databases">
        <title>Perkinsus olseni comparative genomics.</title>
        <authorList>
            <person name="Bogema D.R."/>
        </authorList>
    </citation>
    <scope>NUCLEOTIDE SEQUENCE [LARGE SCALE GENOMIC DNA]</scope>
    <source>
        <strain evidence="5">ATCC PRA-31</strain>
    </source>
</reference>
<gene>
    <name evidence="5" type="ORF">FOL46_003097</name>
</gene>
<dbReference type="PANTHER" id="PTHR19308:SF39">
    <property type="entry name" value="PHOSPHATIDYLCHOLINE TRANSFER PROTEIN"/>
    <property type="match status" value="1"/>
</dbReference>
<feature type="region of interest" description="Disordered" evidence="2">
    <location>
        <begin position="411"/>
        <end position="441"/>
    </location>
</feature>
<dbReference type="PANTHER" id="PTHR19308">
    <property type="entry name" value="PHOSPHATIDYLCHOLINE TRANSFER PROTEIN"/>
    <property type="match status" value="1"/>
</dbReference>
<dbReference type="Gene3D" id="3.30.40.10">
    <property type="entry name" value="Zinc/RING finger domain, C3HC4 (zinc finger)"/>
    <property type="match status" value="1"/>
</dbReference>
<feature type="compositionally biased region" description="Low complexity" evidence="2">
    <location>
        <begin position="697"/>
        <end position="707"/>
    </location>
</feature>